<dbReference type="Proteomes" id="UP000065473">
    <property type="component" value="Chromosome"/>
</dbReference>
<feature type="binding site" evidence="4">
    <location>
        <position position="240"/>
    </location>
    <ligand>
        <name>CoA</name>
        <dbReference type="ChEBI" id="CHEBI:57287"/>
        <note>ligand shared with acetoacetyl-CoA thiolase</note>
    </ligand>
</feature>
<sequence length="348" mass="37619">MRSGIVGWGAYIPRYRINVNEIANLWGLESQVVKNLGLSEKAVPDVDEDSTTMAWESSKNALRRANIDPSQIGVVLFGSESKVYAVKPTATILIDALGVTNDSLGADMEFACRGASAALRLVGGMVEASKIKYGLVIGSDTAQSNPGDVLELSSAAASVSYIVGPENEAGAVIEAAVSYTSDTPDFWRRDGMPYPVHGEGFTGEPAYFDHILSAVNLLFRENGYKISDFDYFVFHQPNGKFPLQVARKLEISMDKVKDGLVSPYIGNPYNASALLGLAKVLDIAKPGQRILVAPFGSGAGSDAFSILVTDKILEKQKLAPTVNYYIERKVLVSYSTYAKTTGKYKVYE</sequence>
<evidence type="ECO:0000256" key="3">
    <source>
        <dbReference type="ARBA" id="ARBA00023315"/>
    </source>
</evidence>
<dbReference type="PaxDb" id="1435377-SUSAZ_06515"/>
<dbReference type="InterPro" id="IPR013528">
    <property type="entry name" value="HMG_CoA_synth_N"/>
</dbReference>
<evidence type="ECO:0000313" key="7">
    <source>
        <dbReference type="EMBL" id="ALU30447.1"/>
    </source>
</evidence>
<dbReference type="EMBL" id="CP013694">
    <property type="protein sequence ID" value="ALU30447.1"/>
    <property type="molecule type" value="Genomic_DNA"/>
</dbReference>
<dbReference type="SMR" id="A0A0U3H6B3"/>
<dbReference type="EMBL" id="CP013695">
    <property type="protein sequence ID" value="ALU31168.1"/>
    <property type="molecule type" value="Genomic_DNA"/>
</dbReference>
<dbReference type="HAMAP" id="MF_01409">
    <property type="entry name" value="HMG_CoA_synth_arch"/>
    <property type="match status" value="1"/>
</dbReference>
<dbReference type="AlphaFoldDB" id="A0A0U3H6B3"/>
<dbReference type="FunFam" id="3.40.47.10:FF:000046">
    <property type="entry name" value="UPF0219 protein M1627_1703"/>
    <property type="match status" value="1"/>
</dbReference>
<dbReference type="Pfam" id="PF08541">
    <property type="entry name" value="ACP_syn_III_C"/>
    <property type="match status" value="1"/>
</dbReference>
<evidence type="ECO:0000259" key="6">
    <source>
        <dbReference type="Pfam" id="PF08541"/>
    </source>
</evidence>
<gene>
    <name evidence="7" type="ORF">ATY89_11190</name>
    <name evidence="8" type="ORF">ATZ20_02745</name>
</gene>
<dbReference type="NCBIfam" id="TIGR00748">
    <property type="entry name" value="HMG_CoA_syn_Arc"/>
    <property type="match status" value="1"/>
</dbReference>
<feature type="active site" description="Acyl-thioester intermediate" evidence="4">
    <location>
        <position position="112"/>
    </location>
</feature>
<dbReference type="Gene3D" id="3.40.47.10">
    <property type="match status" value="1"/>
</dbReference>
<feature type="binding site" evidence="4">
    <location>
        <position position="202"/>
    </location>
    <ligand>
        <name>(3S)-3-hydroxy-3-methylglutaryl-CoA</name>
        <dbReference type="ChEBI" id="CHEBI:43074"/>
    </ligand>
</feature>
<reference evidence="9 10" key="1">
    <citation type="submission" date="2015-12" db="EMBL/GenBank/DDBJ databases">
        <title>A stable core within a dynamic pangenome in Sulfolobus acidocaldarius.</title>
        <authorList>
            <person name="Anderson R."/>
            <person name="Kouris A."/>
            <person name="Seward C."/>
            <person name="Campbell K."/>
            <person name="Whitaker R."/>
        </authorList>
    </citation>
    <scope>NUCLEOTIDE SEQUENCE [LARGE SCALE GENOMIC DNA]</scope>
    <source>
        <strain evidence="7 10">GG12-C01-09</strain>
        <strain evidence="8 9">NG05B_CO5_07</strain>
    </source>
</reference>
<evidence type="ECO:0000313" key="8">
    <source>
        <dbReference type="EMBL" id="ALU31168.1"/>
    </source>
</evidence>
<keyword evidence="3 4" id="KW-0012">Acyltransferase</keyword>
<proteinExistence type="inferred from homology"/>
<dbReference type="RefSeq" id="WP_011278199.1">
    <property type="nucleotide sequence ID" value="NZ_BHWZ01000003.1"/>
</dbReference>
<dbReference type="GeneID" id="14551865"/>
<feature type="active site" description="Proton donor/acceptor" evidence="4">
    <location>
        <position position="80"/>
    </location>
</feature>
<dbReference type="InterPro" id="IPR016039">
    <property type="entry name" value="Thiolase-like"/>
</dbReference>
<feature type="domain" description="Beta-ketoacyl-[acyl-carrier-protein] synthase III C-terminal" evidence="6">
    <location>
        <begin position="220"/>
        <end position="300"/>
    </location>
</feature>
<feature type="binding site" evidence="4">
    <location>
        <position position="153"/>
    </location>
    <ligand>
        <name>(3S)-3-hydroxy-3-methylglutaryl-CoA</name>
        <dbReference type="ChEBI" id="CHEBI:43074"/>
    </ligand>
</feature>
<keyword evidence="2 4" id="KW-0414">Isoprene biosynthesis</keyword>
<dbReference type="STRING" id="1435377.SUSAZ_06515"/>
<feature type="active site" description="Proton donor/acceptor" evidence="4">
    <location>
        <position position="235"/>
    </location>
</feature>
<organism evidence="7 10">
    <name type="scientific">Sulfolobus acidocaldarius</name>
    <dbReference type="NCBI Taxonomy" id="2285"/>
    <lineage>
        <taxon>Archaea</taxon>
        <taxon>Thermoproteota</taxon>
        <taxon>Thermoprotei</taxon>
        <taxon>Sulfolobales</taxon>
        <taxon>Sulfolobaceae</taxon>
        <taxon>Sulfolobus</taxon>
    </lineage>
</organism>
<dbReference type="GO" id="GO:0019287">
    <property type="term" value="P:isopentenyl diphosphate biosynthetic process, mevalonate pathway"/>
    <property type="evidence" value="ECO:0007669"/>
    <property type="project" value="UniProtKB-UniRule"/>
</dbReference>
<comment type="caution">
    <text evidence="4">Lacks conserved residue(s) required for the propagation of feature annotation.</text>
</comment>
<dbReference type="OrthoDB" id="5812at2157"/>
<dbReference type="GO" id="GO:0010142">
    <property type="term" value="P:farnesyl diphosphate biosynthetic process, mevalonate pathway"/>
    <property type="evidence" value="ECO:0007669"/>
    <property type="project" value="TreeGrafter"/>
</dbReference>
<comment type="subunit">
    <text evidence="4">Interacts with acetoacetyl-CoA thiolase that catalyzes the precedent step in the pathway and with a DUF35 protein. The acetoacetyl-CoA thiolase/HMG-CoA synthase complex channels the intermediate via a fused CoA-binding site, which allows for efficient coupling of the endergonic thiolase reaction with the exergonic HMGCS reaction.</text>
</comment>
<dbReference type="EC" id="2.3.3.10" evidence="4"/>
<keyword evidence="1 4" id="KW-0808">Transferase</keyword>
<comment type="function">
    <text evidence="4">Catalyzes the condensation of acetyl-CoA with acetoacetyl-CoA to form 3-hydroxy-3-methylglutaryl-CoA (HMG-CoA). Functions in the mevalonate (MVA) pathway leading to isopentenyl diphosphate (IPP), a key precursor for the biosynthesis of isoprenoid compounds that are building blocks of archaeal membrane lipids.</text>
</comment>
<evidence type="ECO:0000256" key="1">
    <source>
        <dbReference type="ARBA" id="ARBA00022679"/>
    </source>
</evidence>
<evidence type="ECO:0000313" key="9">
    <source>
        <dbReference type="Proteomes" id="UP000060043"/>
    </source>
</evidence>
<dbReference type="PANTHER" id="PTHR43323:SF2">
    <property type="entry name" value="HYDROXYMETHYLGLUTARYL-COA SYNTHASE"/>
    <property type="match status" value="1"/>
</dbReference>
<dbReference type="NCBIfam" id="NF003274">
    <property type="entry name" value="PRK04262.1"/>
    <property type="match status" value="1"/>
</dbReference>
<feature type="binding site" evidence="4">
    <location>
        <position position="112"/>
    </location>
    <ligand>
        <name>(3S)-3-hydroxy-3-methylglutaryl-CoA</name>
        <dbReference type="ChEBI" id="CHEBI:43074"/>
    </ligand>
</feature>
<accession>A0A0U3H6B3</accession>
<comment type="catalytic activity">
    <reaction evidence="4">
        <text>acetoacetyl-CoA + acetyl-CoA + H2O = (3S)-3-hydroxy-3-methylglutaryl-CoA + CoA + H(+)</text>
        <dbReference type="Rhea" id="RHEA:10188"/>
        <dbReference type="ChEBI" id="CHEBI:15377"/>
        <dbReference type="ChEBI" id="CHEBI:15378"/>
        <dbReference type="ChEBI" id="CHEBI:43074"/>
        <dbReference type="ChEBI" id="CHEBI:57286"/>
        <dbReference type="ChEBI" id="CHEBI:57287"/>
        <dbReference type="ChEBI" id="CHEBI:57288"/>
        <dbReference type="EC" id="2.3.3.10"/>
    </reaction>
</comment>
<evidence type="ECO:0000256" key="4">
    <source>
        <dbReference type="HAMAP-Rule" id="MF_01409"/>
    </source>
</evidence>
<comment type="pathway">
    <text evidence="4">Metabolic intermediate biosynthesis; (R)-mevalonate biosynthesis; (R)-mevalonate from acetyl-CoA: step 2/3.</text>
</comment>
<protein>
    <recommendedName>
        <fullName evidence="4">Hydroxymethylglutaryl-CoA synthase</fullName>
        <shortName evidence="4">HMG-CoA synthase</shortName>
        <shortName evidence="4">HMGCS</shortName>
        <ecNumber evidence="4">2.3.3.10</ecNumber>
    </recommendedName>
</protein>
<dbReference type="Pfam" id="PF01154">
    <property type="entry name" value="HMG_CoA_synt_N"/>
    <property type="match status" value="1"/>
</dbReference>
<feature type="binding site" evidence="4">
    <location>
        <position position="267"/>
    </location>
    <ligand>
        <name>(3S)-3-hydroxy-3-methylglutaryl-CoA</name>
        <dbReference type="ChEBI" id="CHEBI:43074"/>
    </ligand>
</feature>
<dbReference type="OMA" id="TDTPDFW"/>
<dbReference type="CDD" id="cd00827">
    <property type="entry name" value="init_cond_enzymes"/>
    <property type="match status" value="1"/>
</dbReference>
<dbReference type="InterPro" id="IPR004656">
    <property type="entry name" value="HMG_CoA_Synthase"/>
</dbReference>
<evidence type="ECO:0000256" key="2">
    <source>
        <dbReference type="ARBA" id="ARBA00023229"/>
    </source>
</evidence>
<name>A0A0U3H6B3_9CREN</name>
<dbReference type="InterPro" id="IPR013747">
    <property type="entry name" value="ACP_syn_III_C"/>
</dbReference>
<dbReference type="GO" id="GO:0003985">
    <property type="term" value="F:acetyl-CoA C-acetyltransferase activity"/>
    <property type="evidence" value="ECO:0007669"/>
    <property type="project" value="UniProtKB-UniRule"/>
</dbReference>
<feature type="domain" description="Hydroxymethylglutaryl-coenzyme A synthase N-terminal" evidence="5">
    <location>
        <begin position="4"/>
        <end position="166"/>
    </location>
</feature>
<feature type="binding site" evidence="4">
    <location>
        <position position="29"/>
    </location>
    <ligand>
        <name>(3S)-3-hydroxy-3-methylglutaryl-CoA</name>
        <dbReference type="ChEBI" id="CHEBI:43074"/>
    </ligand>
</feature>
<dbReference type="GO" id="GO:0004421">
    <property type="term" value="F:hydroxymethylglutaryl-CoA synthase activity"/>
    <property type="evidence" value="ECO:0007669"/>
    <property type="project" value="UniProtKB-EC"/>
</dbReference>
<feature type="binding site" evidence="4">
    <location>
        <position position="297"/>
    </location>
    <ligand>
        <name>(3S)-3-hydroxy-3-methylglutaryl-CoA</name>
        <dbReference type="ChEBI" id="CHEBI:43074"/>
    </ligand>
</feature>
<comment type="similarity">
    <text evidence="4">Belongs to the thiolase-like superfamily. Archaeal HMG-CoA synthase family.</text>
</comment>
<feature type="binding site" evidence="4">
    <location>
        <position position="235"/>
    </location>
    <ligand>
        <name>(3S)-3-hydroxy-3-methylglutaryl-CoA</name>
        <dbReference type="ChEBI" id="CHEBI:43074"/>
    </ligand>
</feature>
<evidence type="ECO:0000259" key="5">
    <source>
        <dbReference type="Pfam" id="PF01154"/>
    </source>
</evidence>
<dbReference type="SUPFAM" id="SSF53901">
    <property type="entry name" value="Thiolase-like"/>
    <property type="match status" value="2"/>
</dbReference>
<dbReference type="PANTHER" id="PTHR43323">
    <property type="entry name" value="3-HYDROXY-3-METHYLGLUTARYL COENZYME A SYNTHASE"/>
    <property type="match status" value="1"/>
</dbReference>
<evidence type="ECO:0000313" key="10">
    <source>
        <dbReference type="Proteomes" id="UP000065473"/>
    </source>
</evidence>
<dbReference type="Proteomes" id="UP000060043">
    <property type="component" value="Chromosome"/>
</dbReference>